<evidence type="ECO:0000313" key="1">
    <source>
        <dbReference type="EnsemblPlants" id="PGSC0003DMT400076490"/>
    </source>
</evidence>
<dbReference type="PaxDb" id="4113-PGSC0003DMT400076490"/>
<name>M1CWV0_SOLTU</name>
<evidence type="ECO:0000313" key="2">
    <source>
        <dbReference type="Proteomes" id="UP000011115"/>
    </source>
</evidence>
<dbReference type="AlphaFoldDB" id="M1CWV0"/>
<dbReference type="InParanoid" id="M1CWV0"/>
<dbReference type="Gramene" id="PGSC0003DMT400076490">
    <property type="protein sequence ID" value="PGSC0003DMT400076490"/>
    <property type="gene ID" value="PGSC0003DMG400029742"/>
</dbReference>
<protein>
    <submittedName>
        <fullName evidence="1">Uncharacterized protein</fullName>
    </submittedName>
</protein>
<dbReference type="Proteomes" id="UP000011115">
    <property type="component" value="Unassembled WGS sequence"/>
</dbReference>
<proteinExistence type="predicted"/>
<organism evidence="1 2">
    <name type="scientific">Solanum tuberosum</name>
    <name type="common">Potato</name>
    <dbReference type="NCBI Taxonomy" id="4113"/>
    <lineage>
        <taxon>Eukaryota</taxon>
        <taxon>Viridiplantae</taxon>
        <taxon>Streptophyta</taxon>
        <taxon>Embryophyta</taxon>
        <taxon>Tracheophyta</taxon>
        <taxon>Spermatophyta</taxon>
        <taxon>Magnoliopsida</taxon>
        <taxon>eudicotyledons</taxon>
        <taxon>Gunneridae</taxon>
        <taxon>Pentapetalae</taxon>
        <taxon>asterids</taxon>
        <taxon>lamiids</taxon>
        <taxon>Solanales</taxon>
        <taxon>Solanaceae</taxon>
        <taxon>Solanoideae</taxon>
        <taxon>Solaneae</taxon>
        <taxon>Solanum</taxon>
    </lineage>
</organism>
<accession>M1CWV0</accession>
<keyword evidence="2" id="KW-1185">Reference proteome</keyword>
<reference evidence="1" key="2">
    <citation type="submission" date="2015-06" db="UniProtKB">
        <authorList>
            <consortium name="EnsemblPlants"/>
        </authorList>
    </citation>
    <scope>IDENTIFICATION</scope>
    <source>
        <strain evidence="1">DM1-3 516 R44</strain>
    </source>
</reference>
<dbReference type="HOGENOM" id="CLU_2709631_0_0_1"/>
<reference evidence="2" key="1">
    <citation type="journal article" date="2011" name="Nature">
        <title>Genome sequence and analysis of the tuber crop potato.</title>
        <authorList>
            <consortium name="The Potato Genome Sequencing Consortium"/>
        </authorList>
    </citation>
    <scope>NUCLEOTIDE SEQUENCE [LARGE SCALE GENOMIC DNA]</scope>
    <source>
        <strain evidence="2">cv. DM1-3 516 R44</strain>
    </source>
</reference>
<dbReference type="EnsemblPlants" id="PGSC0003DMT400076490">
    <property type="protein sequence ID" value="PGSC0003DMT400076490"/>
    <property type="gene ID" value="PGSC0003DMG400029742"/>
</dbReference>
<sequence>MSVFLNFDDKGNECIFWSTWSERTNTTSKGVKGPVWKVKETEQGMVHIAQHNDSIPLFFRYMDDFWILNHNFF</sequence>